<gene>
    <name evidence="2" type="ORF">E3T50_03815</name>
</gene>
<accession>A0A4R9AYN0</accession>
<dbReference type="Proteomes" id="UP000297983">
    <property type="component" value="Unassembled WGS sequence"/>
</dbReference>
<dbReference type="Pfam" id="PF10041">
    <property type="entry name" value="DUF2277"/>
    <property type="match status" value="1"/>
</dbReference>
<name>A0A4R9AYN0_9MICO</name>
<feature type="region of interest" description="Disordered" evidence="1">
    <location>
        <begin position="66"/>
        <end position="90"/>
    </location>
</feature>
<organism evidence="2 3">
    <name type="scientific">Cryobacterium gelidum</name>
    <dbReference type="NCBI Taxonomy" id="1259164"/>
    <lineage>
        <taxon>Bacteria</taxon>
        <taxon>Bacillati</taxon>
        <taxon>Actinomycetota</taxon>
        <taxon>Actinomycetes</taxon>
        <taxon>Micrococcales</taxon>
        <taxon>Microbacteriaceae</taxon>
        <taxon>Cryobacterium</taxon>
    </lineage>
</organism>
<dbReference type="AlphaFoldDB" id="A0A4R9AYN0"/>
<evidence type="ECO:0000313" key="3">
    <source>
        <dbReference type="Proteomes" id="UP000297983"/>
    </source>
</evidence>
<dbReference type="RefSeq" id="WP_134460171.1">
    <property type="nucleotide sequence ID" value="NZ_SOHL01000006.1"/>
</dbReference>
<sequence>MCRNIHVLHNFEPAATEDEVHAAALQYVRKISGSTRPSKTNEEAFDRAVQEIAHISRHLLEDLVSTAPPKNREVEADKAKARSQKRFAAA</sequence>
<dbReference type="InterPro" id="IPR018735">
    <property type="entry name" value="DUF2277"/>
</dbReference>
<evidence type="ECO:0000256" key="1">
    <source>
        <dbReference type="SAM" id="MobiDB-lite"/>
    </source>
</evidence>
<proteinExistence type="predicted"/>
<keyword evidence="3" id="KW-1185">Reference proteome</keyword>
<feature type="compositionally biased region" description="Basic and acidic residues" evidence="1">
    <location>
        <begin position="70"/>
        <end position="80"/>
    </location>
</feature>
<feature type="compositionally biased region" description="Basic residues" evidence="1">
    <location>
        <begin position="81"/>
        <end position="90"/>
    </location>
</feature>
<evidence type="ECO:0000313" key="2">
    <source>
        <dbReference type="EMBL" id="TFD72971.1"/>
    </source>
</evidence>
<protein>
    <submittedName>
        <fullName evidence="2">DUF2277 domain-containing protein</fullName>
    </submittedName>
</protein>
<comment type="caution">
    <text evidence="2">The sequence shown here is derived from an EMBL/GenBank/DDBJ whole genome shotgun (WGS) entry which is preliminary data.</text>
</comment>
<dbReference type="EMBL" id="SOHL01000006">
    <property type="protein sequence ID" value="TFD72971.1"/>
    <property type="molecule type" value="Genomic_DNA"/>
</dbReference>
<reference evidence="2 3" key="1">
    <citation type="submission" date="2019-03" db="EMBL/GenBank/DDBJ databases">
        <title>Genomics of glacier-inhabiting Cryobacterium strains.</title>
        <authorList>
            <person name="Liu Q."/>
            <person name="Xin Y.-H."/>
        </authorList>
    </citation>
    <scope>NUCLEOTIDE SEQUENCE [LARGE SCALE GENOMIC DNA]</scope>
    <source>
        <strain evidence="2 3">Hz16</strain>
    </source>
</reference>